<accession>A0AAW2HI29</accession>
<evidence type="ECO:0000313" key="1">
    <source>
        <dbReference type="EMBL" id="KAL0269178.1"/>
    </source>
</evidence>
<name>A0AAW2HI29_9NEOP</name>
<dbReference type="AlphaFoldDB" id="A0AAW2HI29"/>
<protein>
    <recommendedName>
        <fullName evidence="2">Reverse transcriptase domain-containing protein</fullName>
    </recommendedName>
</protein>
<dbReference type="PANTHER" id="PTHR21301">
    <property type="entry name" value="REVERSE TRANSCRIPTASE"/>
    <property type="match status" value="1"/>
</dbReference>
<comment type="caution">
    <text evidence="1">The sequence shown here is derived from an EMBL/GenBank/DDBJ whole genome shotgun (WGS) entry which is preliminary data.</text>
</comment>
<dbReference type="PANTHER" id="PTHR21301:SF10">
    <property type="entry name" value="REVERSE TRANSCRIPTASE DOMAIN-CONTAINING PROTEIN"/>
    <property type="match status" value="1"/>
</dbReference>
<evidence type="ECO:0008006" key="2">
    <source>
        <dbReference type="Google" id="ProtNLM"/>
    </source>
</evidence>
<organism evidence="1">
    <name type="scientific">Menopon gallinae</name>
    <name type="common">poultry shaft louse</name>
    <dbReference type="NCBI Taxonomy" id="328185"/>
    <lineage>
        <taxon>Eukaryota</taxon>
        <taxon>Metazoa</taxon>
        <taxon>Ecdysozoa</taxon>
        <taxon>Arthropoda</taxon>
        <taxon>Hexapoda</taxon>
        <taxon>Insecta</taxon>
        <taxon>Pterygota</taxon>
        <taxon>Neoptera</taxon>
        <taxon>Paraneoptera</taxon>
        <taxon>Psocodea</taxon>
        <taxon>Troctomorpha</taxon>
        <taxon>Phthiraptera</taxon>
        <taxon>Amblycera</taxon>
        <taxon>Menoponidae</taxon>
        <taxon>Menopon</taxon>
    </lineage>
</organism>
<gene>
    <name evidence="1" type="ORF">PYX00_006990</name>
</gene>
<proteinExistence type="predicted"/>
<reference evidence="1" key="1">
    <citation type="journal article" date="2024" name="Gigascience">
        <title>Chromosome-level genome of the poultry shaft louse Menopon gallinae provides insight into the host-switching and adaptive evolution of parasitic lice.</title>
        <authorList>
            <person name="Xu Y."/>
            <person name="Ma L."/>
            <person name="Liu S."/>
            <person name="Liang Y."/>
            <person name="Liu Q."/>
            <person name="He Z."/>
            <person name="Tian L."/>
            <person name="Duan Y."/>
            <person name="Cai W."/>
            <person name="Li H."/>
            <person name="Song F."/>
        </authorList>
    </citation>
    <scope>NUCLEOTIDE SEQUENCE</scope>
    <source>
        <strain evidence="1">Cailab_2023a</strain>
    </source>
</reference>
<sequence length="350" mass="39715">MYTRYTEKQKDHISKIQIQKIDRLKPPTATPQQDYSKTVINLSTHNIHAPAISALAKGQNFAITPTRIPVEDIITRVEATIQLLPNTTAEDIRSETTPRIYGLPKIHKTGVPLRPIVSAINSPTHNLAKFLAKKLTPLTGQTKHHIKNSQHFVQAISEINLTDNDLLVSFDVESLFTNVPIYDTLNLLEPHFDQDTLALFKICLFVFFEVKEIVSLGKSMGLEVDEGDIHKLVEEHGEELSTDELKELHMMQHTEVLQEISCEVEPEEVVSTREIKDMLAMWEKLSSFIEKKHTEKVSTGRASVLFSDTCLTRFRNILKSRQTQITLDRFLLKRPASDSAESAAKKGKKR</sequence>
<dbReference type="EMBL" id="JARGDH010000004">
    <property type="protein sequence ID" value="KAL0269178.1"/>
    <property type="molecule type" value="Genomic_DNA"/>
</dbReference>